<sequence length="295" mass="34268">MAAILMTEGFDTEKYNATEEKDTIYLTTACTFHVSLSDMQIVWYTYDNTILRLLDETRMGHSMTPFNSASVCSDECDTISAYRFTFGLNITDQEQGYTDVFIETEIFHPDYKNKPLTWRSSNTFRVKDSSPKTSISWVALSFIVLASVLVTVLIEEAIYLFKEAILLRNDTEILQKLSFKDCNTTSEQPDEKKNEQSRDIYTHQHREKHEQSLTGKVCLGFVQGGKKRQNRDTWEHSQSERAIETCNVFQGKKRIIFETLGYTANRMWTFPISRYMILNSNRCLLYRLHQNIGPT</sequence>
<evidence type="ECO:0000313" key="3">
    <source>
        <dbReference type="Proteomes" id="UP001164746"/>
    </source>
</evidence>
<proteinExistence type="predicted"/>
<reference evidence="2" key="1">
    <citation type="submission" date="2022-11" db="EMBL/GenBank/DDBJ databases">
        <title>Centuries of genome instability and evolution in soft-shell clam transmissible cancer (bioRxiv).</title>
        <authorList>
            <person name="Hart S.F.M."/>
            <person name="Yonemitsu M.A."/>
            <person name="Giersch R.M."/>
            <person name="Beal B.F."/>
            <person name="Arriagada G."/>
            <person name="Davis B.W."/>
            <person name="Ostrander E.A."/>
            <person name="Goff S.P."/>
            <person name="Metzger M.J."/>
        </authorList>
    </citation>
    <scope>NUCLEOTIDE SEQUENCE</scope>
    <source>
        <strain evidence="2">MELC-2E11</strain>
        <tissue evidence="2">Siphon/mantle</tissue>
    </source>
</reference>
<keyword evidence="1" id="KW-1133">Transmembrane helix</keyword>
<feature type="transmembrane region" description="Helical" evidence="1">
    <location>
        <begin position="135"/>
        <end position="154"/>
    </location>
</feature>
<evidence type="ECO:0000313" key="2">
    <source>
        <dbReference type="EMBL" id="WAR05201.1"/>
    </source>
</evidence>
<keyword evidence="1" id="KW-0812">Transmembrane</keyword>
<organism evidence="2 3">
    <name type="scientific">Mya arenaria</name>
    <name type="common">Soft-shell clam</name>
    <dbReference type="NCBI Taxonomy" id="6604"/>
    <lineage>
        <taxon>Eukaryota</taxon>
        <taxon>Metazoa</taxon>
        <taxon>Spiralia</taxon>
        <taxon>Lophotrochozoa</taxon>
        <taxon>Mollusca</taxon>
        <taxon>Bivalvia</taxon>
        <taxon>Autobranchia</taxon>
        <taxon>Heteroconchia</taxon>
        <taxon>Euheterodonta</taxon>
        <taxon>Imparidentia</taxon>
        <taxon>Neoheterodontei</taxon>
        <taxon>Myida</taxon>
        <taxon>Myoidea</taxon>
        <taxon>Myidae</taxon>
        <taxon>Mya</taxon>
    </lineage>
</organism>
<evidence type="ECO:0000256" key="1">
    <source>
        <dbReference type="SAM" id="Phobius"/>
    </source>
</evidence>
<protein>
    <submittedName>
        <fullName evidence="2">Uncharacterized protein</fullName>
    </submittedName>
</protein>
<dbReference type="Proteomes" id="UP001164746">
    <property type="component" value="Chromosome 5"/>
</dbReference>
<keyword evidence="1" id="KW-0472">Membrane</keyword>
<accession>A0ABY7EDG7</accession>
<gene>
    <name evidence="2" type="ORF">MAR_020570</name>
</gene>
<name>A0ABY7EDG7_MYAAR</name>
<dbReference type="EMBL" id="CP111016">
    <property type="protein sequence ID" value="WAR05201.1"/>
    <property type="molecule type" value="Genomic_DNA"/>
</dbReference>
<keyword evidence="3" id="KW-1185">Reference proteome</keyword>